<feature type="domain" description="Microcystin LR degradation protein MlrC C-terminal" evidence="1">
    <location>
        <begin position="320"/>
        <end position="492"/>
    </location>
</feature>
<accession>A0ABQ1YCE5</accession>
<keyword evidence="4" id="KW-1185">Reference proteome</keyword>
<dbReference type="RefSeq" id="WP_188927730.1">
    <property type="nucleotide sequence ID" value="NZ_BMIA01000001.1"/>
</dbReference>
<organism evidence="3 4">
    <name type="scientific">Dyadobacter endophyticus</name>
    <dbReference type="NCBI Taxonomy" id="1749036"/>
    <lineage>
        <taxon>Bacteria</taxon>
        <taxon>Pseudomonadati</taxon>
        <taxon>Bacteroidota</taxon>
        <taxon>Cytophagia</taxon>
        <taxon>Cytophagales</taxon>
        <taxon>Spirosomataceae</taxon>
        <taxon>Dyadobacter</taxon>
    </lineage>
</organism>
<evidence type="ECO:0000259" key="2">
    <source>
        <dbReference type="Pfam" id="PF07364"/>
    </source>
</evidence>
<dbReference type="Pfam" id="PF07364">
    <property type="entry name" value="DUF1485"/>
    <property type="match status" value="1"/>
</dbReference>
<protein>
    <submittedName>
        <fullName evidence="3">Microcystinase C</fullName>
    </submittedName>
</protein>
<feature type="domain" description="Microcystin LR degradation protein MlrC N-terminal" evidence="2">
    <location>
        <begin position="17"/>
        <end position="309"/>
    </location>
</feature>
<dbReference type="InterPro" id="IPR010799">
    <property type="entry name" value="MlrC_C"/>
</dbReference>
<evidence type="ECO:0000313" key="3">
    <source>
        <dbReference type="EMBL" id="GGH20976.1"/>
    </source>
</evidence>
<dbReference type="Proteomes" id="UP000600214">
    <property type="component" value="Unassembled WGS sequence"/>
</dbReference>
<proteinExistence type="predicted"/>
<evidence type="ECO:0000259" key="1">
    <source>
        <dbReference type="Pfam" id="PF07171"/>
    </source>
</evidence>
<sequence>MAELTPPKSGLQGAPRRVGLLGIYHETNTFIESATTLADFQNGYWLETSRIRVEYQGANHEISGLIEEIDSAPDMELVPIFYAMATPGGLITRDCYLALLDRMMQLLDEAGPLDACLVAPHGAGVAEGYPDMDGHWLSLLRQTLGAGVPIIGTLDPHANVSRAMADATDGLIAYATNPHIDQKQTGIAAARLLVNTLRGEISPVQLLVKPSVAISIEQQFTSSQPCLGLYALAQELEQRMALVSVSVLLGFPYADIHEMGSGFIVIADRNQSPVAVGRAEEAASILSAFLLDRKQAFNGRKSGIQAVLNDLVNHLQPVLLLDMGDNIGGGAPGNSTLILEQLEAGALSGFFVCLYDPESVEKCQDVSAGAVVPLFLGGKKGFQTSVEVLALHDGRFTEDTPRHGGFVHYDMGPTAVVRTPSGNTVMLTTRRTPPYSLRQLTAFGLDPRGFRGIVAKGVNAPIAAYSDVCPSIVQVDTPGVTQADMTLFTYQNRKIPLFPFEEYV</sequence>
<reference evidence="4" key="1">
    <citation type="journal article" date="2019" name="Int. J. Syst. Evol. Microbiol.">
        <title>The Global Catalogue of Microorganisms (GCM) 10K type strain sequencing project: providing services to taxonomists for standard genome sequencing and annotation.</title>
        <authorList>
            <consortium name="The Broad Institute Genomics Platform"/>
            <consortium name="The Broad Institute Genome Sequencing Center for Infectious Disease"/>
            <person name="Wu L."/>
            <person name="Ma J."/>
        </authorList>
    </citation>
    <scope>NUCLEOTIDE SEQUENCE [LARGE SCALE GENOMIC DNA]</scope>
    <source>
        <strain evidence="4">CGMCC 1.15288</strain>
    </source>
</reference>
<dbReference type="InterPro" id="IPR015995">
    <property type="entry name" value="MlrC_N"/>
</dbReference>
<gene>
    <name evidence="3" type="ORF">GCM10007423_01710</name>
</gene>
<name>A0ABQ1YCE5_9BACT</name>
<comment type="caution">
    <text evidence="3">The sequence shown here is derived from an EMBL/GenBank/DDBJ whole genome shotgun (WGS) entry which is preliminary data.</text>
</comment>
<evidence type="ECO:0000313" key="4">
    <source>
        <dbReference type="Proteomes" id="UP000600214"/>
    </source>
</evidence>
<dbReference type="Pfam" id="PF07171">
    <property type="entry name" value="MlrC_C"/>
    <property type="match status" value="1"/>
</dbReference>
<dbReference type="EMBL" id="BMIA01000001">
    <property type="protein sequence ID" value="GGH20976.1"/>
    <property type="molecule type" value="Genomic_DNA"/>
</dbReference>